<reference evidence="7" key="1">
    <citation type="journal article" date="2019" name="Int. J. Syst. Evol. Microbiol.">
        <title>The Global Catalogue of Microorganisms (GCM) 10K type strain sequencing project: providing services to taxonomists for standard genome sequencing and annotation.</title>
        <authorList>
            <consortium name="The Broad Institute Genomics Platform"/>
            <consortium name="The Broad Institute Genome Sequencing Center for Infectious Disease"/>
            <person name="Wu L."/>
            <person name="Ma J."/>
        </authorList>
    </citation>
    <scope>NUCLEOTIDE SEQUENCE [LARGE SCALE GENOMIC DNA]</scope>
    <source>
        <strain evidence="7">JCM 10696</strain>
    </source>
</reference>
<dbReference type="Gene3D" id="1.10.357.10">
    <property type="entry name" value="Tetracycline Repressor, domain 2"/>
    <property type="match status" value="1"/>
</dbReference>
<dbReference type="SUPFAM" id="SSF46689">
    <property type="entry name" value="Homeodomain-like"/>
    <property type="match status" value="1"/>
</dbReference>
<evidence type="ECO:0000256" key="2">
    <source>
        <dbReference type="ARBA" id="ARBA00023125"/>
    </source>
</evidence>
<dbReference type="InterPro" id="IPR001647">
    <property type="entry name" value="HTH_TetR"/>
</dbReference>
<evidence type="ECO:0000256" key="4">
    <source>
        <dbReference type="PROSITE-ProRule" id="PRU00335"/>
    </source>
</evidence>
<dbReference type="RefSeq" id="WP_344244564.1">
    <property type="nucleotide sequence ID" value="NZ_BAAAHH010000032.1"/>
</dbReference>
<keyword evidence="1" id="KW-0805">Transcription regulation</keyword>
<keyword evidence="7" id="KW-1185">Reference proteome</keyword>
<keyword evidence="2 4" id="KW-0238">DNA-binding</keyword>
<proteinExistence type="predicted"/>
<evidence type="ECO:0000313" key="6">
    <source>
        <dbReference type="EMBL" id="GAA0964014.1"/>
    </source>
</evidence>
<dbReference type="PANTHER" id="PTHR30055">
    <property type="entry name" value="HTH-TYPE TRANSCRIPTIONAL REGULATOR RUTR"/>
    <property type="match status" value="1"/>
</dbReference>
<protein>
    <submittedName>
        <fullName evidence="6">TetR/AcrR family transcriptional regulator</fullName>
    </submittedName>
</protein>
<evidence type="ECO:0000256" key="1">
    <source>
        <dbReference type="ARBA" id="ARBA00023015"/>
    </source>
</evidence>
<dbReference type="InterPro" id="IPR009057">
    <property type="entry name" value="Homeodomain-like_sf"/>
</dbReference>
<accession>A0ABP4CB70</accession>
<dbReference type="Proteomes" id="UP001500665">
    <property type="component" value="Unassembled WGS sequence"/>
</dbReference>
<comment type="caution">
    <text evidence="6">The sequence shown here is derived from an EMBL/GenBank/DDBJ whole genome shotgun (WGS) entry which is preliminary data.</text>
</comment>
<dbReference type="PANTHER" id="PTHR30055:SF234">
    <property type="entry name" value="HTH-TYPE TRANSCRIPTIONAL REGULATOR BETI"/>
    <property type="match status" value="1"/>
</dbReference>
<dbReference type="PROSITE" id="PS50977">
    <property type="entry name" value="HTH_TETR_2"/>
    <property type="match status" value="1"/>
</dbReference>
<dbReference type="EMBL" id="BAAAHH010000032">
    <property type="protein sequence ID" value="GAA0964014.1"/>
    <property type="molecule type" value="Genomic_DNA"/>
</dbReference>
<dbReference type="PRINTS" id="PR00455">
    <property type="entry name" value="HTHTETR"/>
</dbReference>
<feature type="domain" description="HTH tetR-type" evidence="5">
    <location>
        <begin position="6"/>
        <end position="66"/>
    </location>
</feature>
<evidence type="ECO:0000259" key="5">
    <source>
        <dbReference type="PROSITE" id="PS50977"/>
    </source>
</evidence>
<dbReference type="InterPro" id="IPR050109">
    <property type="entry name" value="HTH-type_TetR-like_transc_reg"/>
</dbReference>
<keyword evidence="3" id="KW-0804">Transcription</keyword>
<gene>
    <name evidence="6" type="ORF">GCM10009550_60930</name>
</gene>
<feature type="DNA-binding region" description="H-T-H motif" evidence="4">
    <location>
        <begin position="29"/>
        <end position="48"/>
    </location>
</feature>
<dbReference type="Pfam" id="PF00440">
    <property type="entry name" value="TetR_N"/>
    <property type="match status" value="1"/>
</dbReference>
<sequence>MGRPAKFTREDILAAALEITAESGPGAVTMAALAARLGAPTGSLYHRFASRDLLLADLWIHGVRRFQRGFVEALAADDALAAALHTPRWCRSHPARARLLLLHRRQDVVADWPERLGPEAELLERELTDALSDFAARHPGLDPETLAFATVDVPYAAVRRHLLAGRRPPETVDELITTTCHALIPPSQG</sequence>
<evidence type="ECO:0000313" key="7">
    <source>
        <dbReference type="Proteomes" id="UP001500665"/>
    </source>
</evidence>
<name>A0ABP4CB70_9ACTN</name>
<evidence type="ECO:0000256" key="3">
    <source>
        <dbReference type="ARBA" id="ARBA00023163"/>
    </source>
</evidence>
<organism evidence="6 7">
    <name type="scientific">Actinocorallia libanotica</name>
    <dbReference type="NCBI Taxonomy" id="46162"/>
    <lineage>
        <taxon>Bacteria</taxon>
        <taxon>Bacillati</taxon>
        <taxon>Actinomycetota</taxon>
        <taxon>Actinomycetes</taxon>
        <taxon>Streptosporangiales</taxon>
        <taxon>Thermomonosporaceae</taxon>
        <taxon>Actinocorallia</taxon>
    </lineage>
</organism>